<accession>I9LAE2</accession>
<dbReference type="Proteomes" id="UP000004324">
    <property type="component" value="Unassembled WGS sequence"/>
</dbReference>
<evidence type="ECO:0000313" key="2">
    <source>
        <dbReference type="EMBL" id="EIW17364.1"/>
    </source>
</evidence>
<sequence length="70" mass="7845">MNQQQQTLTREVLLVEEVAAILGISRSKAYAWVNEVTPFPVLKCGRSIRIPAHAFYAWLNGKTDTISEAI</sequence>
<dbReference type="OrthoDB" id="9800833at2"/>
<evidence type="ECO:0000259" key="1">
    <source>
        <dbReference type="Pfam" id="PF12728"/>
    </source>
</evidence>
<dbReference type="EMBL" id="AKVJ01000030">
    <property type="protein sequence ID" value="EIW17364.1"/>
    <property type="molecule type" value="Genomic_DNA"/>
</dbReference>
<name>I9LAE2_9FIRM</name>
<dbReference type="Pfam" id="PF12728">
    <property type="entry name" value="HTH_17"/>
    <property type="match status" value="1"/>
</dbReference>
<keyword evidence="3" id="KW-1185">Reference proteome</keyword>
<organism evidence="2 3">
    <name type="scientific">Pelosinus fermentans B4</name>
    <dbReference type="NCBI Taxonomy" id="1149862"/>
    <lineage>
        <taxon>Bacteria</taxon>
        <taxon>Bacillati</taxon>
        <taxon>Bacillota</taxon>
        <taxon>Negativicutes</taxon>
        <taxon>Selenomonadales</taxon>
        <taxon>Sporomusaceae</taxon>
        <taxon>Pelosinus</taxon>
    </lineage>
</organism>
<reference evidence="2 3" key="1">
    <citation type="journal article" date="2012" name="J. Bacteriol.">
        <title>Draft Genome Sequences for Two Metal-Reducing Pelosinus fermentans Strains Isolated from a Cr(VI)-Contaminated Site and for Type Strain R7.</title>
        <authorList>
            <person name="Brown S.D."/>
            <person name="Podar M."/>
            <person name="Klingeman D.M."/>
            <person name="Johnson C.M."/>
            <person name="Yang Z.K."/>
            <person name="Utturkar S.M."/>
            <person name="Land M.L."/>
            <person name="Mosher J.J."/>
            <person name="Hurt R.A.Jr."/>
            <person name="Phelps T.J."/>
            <person name="Palumbo A.V."/>
            <person name="Arkin A.P."/>
            <person name="Hazen T.C."/>
            <person name="Elias D.A."/>
        </authorList>
    </citation>
    <scope>NUCLEOTIDE SEQUENCE [LARGE SCALE GENOMIC DNA]</scope>
    <source>
        <strain evidence="2 3">B4</strain>
    </source>
</reference>
<proteinExistence type="predicted"/>
<feature type="domain" description="Helix-turn-helix" evidence="1">
    <location>
        <begin position="15"/>
        <end position="62"/>
    </location>
</feature>
<gene>
    <name evidence="2" type="ORF">FB4_4113</name>
</gene>
<dbReference type="RefSeq" id="WP_007935697.1">
    <property type="nucleotide sequence ID" value="NZ_AKVJ01000030.1"/>
</dbReference>
<dbReference type="AlphaFoldDB" id="I9LAE2"/>
<comment type="caution">
    <text evidence="2">The sequence shown here is derived from an EMBL/GenBank/DDBJ whole genome shotgun (WGS) entry which is preliminary data.</text>
</comment>
<dbReference type="InterPro" id="IPR041657">
    <property type="entry name" value="HTH_17"/>
</dbReference>
<evidence type="ECO:0000313" key="3">
    <source>
        <dbReference type="Proteomes" id="UP000004324"/>
    </source>
</evidence>
<protein>
    <recommendedName>
        <fullName evidence="1">Helix-turn-helix domain-containing protein</fullName>
    </recommendedName>
</protein>